<organism evidence="1 2">
    <name type="scientific">Dallia pectoralis</name>
    <name type="common">Alaska blackfish</name>
    <dbReference type="NCBI Taxonomy" id="75939"/>
    <lineage>
        <taxon>Eukaryota</taxon>
        <taxon>Metazoa</taxon>
        <taxon>Chordata</taxon>
        <taxon>Craniata</taxon>
        <taxon>Vertebrata</taxon>
        <taxon>Euteleostomi</taxon>
        <taxon>Actinopterygii</taxon>
        <taxon>Neopterygii</taxon>
        <taxon>Teleostei</taxon>
        <taxon>Protacanthopterygii</taxon>
        <taxon>Esociformes</taxon>
        <taxon>Umbridae</taxon>
        <taxon>Dallia</taxon>
    </lineage>
</organism>
<accession>A0ACC2F3A2</accession>
<reference evidence="1" key="1">
    <citation type="submission" date="2021-05" db="EMBL/GenBank/DDBJ databases">
        <authorList>
            <person name="Pan Q."/>
            <person name="Jouanno E."/>
            <person name="Zahm M."/>
            <person name="Klopp C."/>
            <person name="Cabau C."/>
            <person name="Louis A."/>
            <person name="Berthelot C."/>
            <person name="Parey E."/>
            <person name="Roest Crollius H."/>
            <person name="Montfort J."/>
            <person name="Robinson-Rechavi M."/>
            <person name="Bouchez O."/>
            <person name="Lampietro C."/>
            <person name="Lopez Roques C."/>
            <person name="Donnadieu C."/>
            <person name="Postlethwait J."/>
            <person name="Bobe J."/>
            <person name="Dillon D."/>
            <person name="Chandos A."/>
            <person name="von Hippel F."/>
            <person name="Guiguen Y."/>
        </authorList>
    </citation>
    <scope>NUCLEOTIDE SEQUENCE</scope>
    <source>
        <strain evidence="1">YG-Jan2019</strain>
    </source>
</reference>
<dbReference type="EMBL" id="CM055762">
    <property type="protein sequence ID" value="KAJ7985822.1"/>
    <property type="molecule type" value="Genomic_DNA"/>
</dbReference>
<dbReference type="Proteomes" id="UP001157502">
    <property type="component" value="Chromosome 35"/>
</dbReference>
<evidence type="ECO:0000313" key="1">
    <source>
        <dbReference type="EMBL" id="KAJ7985822.1"/>
    </source>
</evidence>
<gene>
    <name evidence="1" type="ORF">DPEC_G00344450</name>
</gene>
<sequence>MVAYVCFASKVYSHQPCPVICFSSSENETCGLRIFFGASSQNLRKTGKNLNCNESVVYKPDSNRRACNCIYHILIGTRNYTIQGEIGNINQCNVDQTEVTFLFTWNTVCKLPQMLNRSSDCAINIMKPNDQNCRTRPLKNCVDKCTFIMNIKETNNQISTVITKINITTDPLSFNQSIPECNEQKLKKKGAKVNRTCTGQTERRHLTFIKSMFNNMIRDRPREIKCHCIKGSVTYLPNSSLNFKMALPSTKNAMTEDDDIWLEIPTEALRAFPVDTSNQVNLGVFWFEHDTLLPNNTKLLNNRVVAIEVGEDISGLSHAIKMSFLFQNASLVNETLTCVFWDFKNDTVAHWNTSGCVTETYTNGTLCSCNHLSFFAVLLTPGNILAASFPVAQMTTFSVWLLTLLSRVGCGISVCFLSLAVVIHMRRGKSMDSINVHIHMCISLLCLNLTFLINDSLASLGIHWLCVVTAAATHYSLLCTLTWFVLEGFHLWLLIIRVFNIHFHRYLLKLGLVGWGVPGFIVIIIAACGKYGEYIIQLNDGGVVQMCWLTDYVLTIVSYSYFVLTFLGKEYEFEDGGQSAGSGLATGDLLGGSPLPIWALGRNSLLHLLHRQFSPWVLSISTLLGFNSTRESNCLNVNHCSFFNTNASRHWDPIHQIYNISSHTVLFNVISPNHLKEVQQRRSQGFCEHGFAADWPIELVTK</sequence>
<proteinExistence type="predicted"/>
<name>A0ACC2F3A2_DALPE</name>
<keyword evidence="2" id="KW-1185">Reference proteome</keyword>
<protein>
    <submittedName>
        <fullName evidence="1">Uncharacterized protein</fullName>
    </submittedName>
</protein>
<comment type="caution">
    <text evidence="1">The sequence shown here is derived from an EMBL/GenBank/DDBJ whole genome shotgun (WGS) entry which is preliminary data.</text>
</comment>
<evidence type="ECO:0000313" key="2">
    <source>
        <dbReference type="Proteomes" id="UP001157502"/>
    </source>
</evidence>